<dbReference type="Proteomes" id="UP000237662">
    <property type="component" value="Unassembled WGS sequence"/>
</dbReference>
<evidence type="ECO:0000313" key="9">
    <source>
        <dbReference type="Proteomes" id="UP000237662"/>
    </source>
</evidence>
<dbReference type="RefSeq" id="WP_104419600.1">
    <property type="nucleotide sequence ID" value="NZ_PTJC01000006.1"/>
</dbReference>
<dbReference type="PROSITE" id="PS51257">
    <property type="entry name" value="PROKAR_LIPOPROTEIN"/>
    <property type="match status" value="1"/>
</dbReference>
<sequence>MLHRYSFRSSLLLLLILACGNPGSSDDTLAGSSTDSTAIRYTEAHRPQFHFSPPDHWMNDPNGMVYHEGEYHLFYQHYPDSTVWGPMHWGHAVSEDLVHWENLPIALYPDSLGYIFSGSAVVDHNNSSGLGEDGQPPLVAIFTYHDPVGESAGREDYQSQAIAYSNDRGRTWTKYAGNPVIPNEQPIRDFRDPKVLWDTEREQWLMALAAQDRIMFWRSDNLIDWAFLSDFGQQVGGHGGVWECPDLFPLPVRGSGETKWVLLVSINPGGPNGGSATQYFVGDFDGTTFTMDPTFSPDVQNGEGVWIDYGRDNYAGVTFANIPDADGRRIFIGWMSNWLYGQEVPTTEWRSAMTLPRTLELHRLTPGYRVFSTPVRELDALRDATTPIQSGTTALPATAEGTYEVDVRFLTTEASTEPFGIELENGLGETYRVGYDPAAGQFFSDRQDSGDTGFSEAFADRITQAPRLATSDTVRLHAFFDVASAELFADGGATVITDIFFPSEPFRRVRLFYGDGTEVLGGETYALEGIWPEAR</sequence>
<dbReference type="SMART" id="SM00640">
    <property type="entry name" value="Glyco_32"/>
    <property type="match status" value="1"/>
</dbReference>
<name>A0A2S6I1W6_9BACT</name>
<protein>
    <submittedName>
        <fullName evidence="8">Fructan beta-fructosidase</fullName>
    </submittedName>
</protein>
<evidence type="ECO:0000256" key="3">
    <source>
        <dbReference type="ARBA" id="ARBA00023295"/>
    </source>
</evidence>
<evidence type="ECO:0000256" key="2">
    <source>
        <dbReference type="ARBA" id="ARBA00022801"/>
    </source>
</evidence>
<feature type="domain" description="Glycosyl hydrolase family 32 C-terminal" evidence="7">
    <location>
        <begin position="388"/>
        <end position="517"/>
    </location>
</feature>
<evidence type="ECO:0000256" key="5">
    <source>
        <dbReference type="SAM" id="SignalP"/>
    </source>
</evidence>
<dbReference type="InterPro" id="IPR013148">
    <property type="entry name" value="Glyco_hydro_32_N"/>
</dbReference>
<dbReference type="InterPro" id="IPR023296">
    <property type="entry name" value="Glyco_hydro_beta-prop_sf"/>
</dbReference>
<evidence type="ECO:0000256" key="1">
    <source>
        <dbReference type="ARBA" id="ARBA00009902"/>
    </source>
</evidence>
<proteinExistence type="inferred from homology"/>
<evidence type="ECO:0000259" key="7">
    <source>
        <dbReference type="Pfam" id="PF08244"/>
    </source>
</evidence>
<dbReference type="GO" id="GO:0004575">
    <property type="term" value="F:sucrose alpha-glucosidase activity"/>
    <property type="evidence" value="ECO:0007669"/>
    <property type="project" value="TreeGrafter"/>
</dbReference>
<organism evidence="8 9">
    <name type="scientific">Neolewinella xylanilytica</name>
    <dbReference type="NCBI Taxonomy" id="1514080"/>
    <lineage>
        <taxon>Bacteria</taxon>
        <taxon>Pseudomonadati</taxon>
        <taxon>Bacteroidota</taxon>
        <taxon>Saprospiria</taxon>
        <taxon>Saprospirales</taxon>
        <taxon>Lewinellaceae</taxon>
        <taxon>Neolewinella</taxon>
    </lineage>
</organism>
<comment type="caution">
    <text evidence="8">The sequence shown here is derived from an EMBL/GenBank/DDBJ whole genome shotgun (WGS) entry which is preliminary data.</text>
</comment>
<dbReference type="Gene3D" id="2.60.120.560">
    <property type="entry name" value="Exo-inulinase, domain 1"/>
    <property type="match status" value="1"/>
</dbReference>
<dbReference type="EMBL" id="PTJC01000006">
    <property type="protein sequence ID" value="PPK85081.1"/>
    <property type="molecule type" value="Genomic_DNA"/>
</dbReference>
<dbReference type="GO" id="GO:0005987">
    <property type="term" value="P:sucrose catabolic process"/>
    <property type="evidence" value="ECO:0007669"/>
    <property type="project" value="TreeGrafter"/>
</dbReference>
<evidence type="ECO:0000313" key="8">
    <source>
        <dbReference type="EMBL" id="PPK85081.1"/>
    </source>
</evidence>
<dbReference type="OrthoDB" id="9759709at2"/>
<dbReference type="InterPro" id="IPR001362">
    <property type="entry name" value="Glyco_hydro_32"/>
</dbReference>
<feature type="domain" description="Glycosyl hydrolase family 32 N-terminal" evidence="6">
    <location>
        <begin position="50"/>
        <end position="363"/>
    </location>
</feature>
<dbReference type="CDD" id="cd18622">
    <property type="entry name" value="GH32_Inu-like"/>
    <property type="match status" value="1"/>
</dbReference>
<dbReference type="GO" id="GO:0005737">
    <property type="term" value="C:cytoplasm"/>
    <property type="evidence" value="ECO:0007669"/>
    <property type="project" value="TreeGrafter"/>
</dbReference>
<dbReference type="PANTHER" id="PTHR42800:SF1">
    <property type="entry name" value="EXOINULINASE INUD (AFU_ORTHOLOGUE AFUA_5G00480)"/>
    <property type="match status" value="1"/>
</dbReference>
<dbReference type="PROSITE" id="PS00609">
    <property type="entry name" value="GLYCOSYL_HYDROL_F32"/>
    <property type="match status" value="1"/>
</dbReference>
<dbReference type="Pfam" id="PF00251">
    <property type="entry name" value="Glyco_hydro_32N"/>
    <property type="match status" value="1"/>
</dbReference>
<dbReference type="AlphaFoldDB" id="A0A2S6I1W6"/>
<feature type="signal peptide" evidence="5">
    <location>
        <begin position="1"/>
        <end position="24"/>
    </location>
</feature>
<keyword evidence="9" id="KW-1185">Reference proteome</keyword>
<dbReference type="Gene3D" id="2.115.10.20">
    <property type="entry name" value="Glycosyl hydrolase domain, family 43"/>
    <property type="match status" value="1"/>
</dbReference>
<dbReference type="InterPro" id="IPR018053">
    <property type="entry name" value="Glyco_hydro_32_AS"/>
</dbReference>
<dbReference type="SUPFAM" id="SSF75005">
    <property type="entry name" value="Arabinanase/levansucrase/invertase"/>
    <property type="match status" value="1"/>
</dbReference>
<comment type="similarity">
    <text evidence="1 4">Belongs to the glycosyl hydrolase 32 family.</text>
</comment>
<gene>
    <name evidence="8" type="ORF">CLV84_1972</name>
</gene>
<dbReference type="InterPro" id="IPR013189">
    <property type="entry name" value="Glyco_hydro_32_C"/>
</dbReference>
<evidence type="ECO:0000256" key="4">
    <source>
        <dbReference type="RuleBase" id="RU362110"/>
    </source>
</evidence>
<evidence type="ECO:0000259" key="6">
    <source>
        <dbReference type="Pfam" id="PF00251"/>
    </source>
</evidence>
<dbReference type="SUPFAM" id="SSF49899">
    <property type="entry name" value="Concanavalin A-like lectins/glucanases"/>
    <property type="match status" value="1"/>
</dbReference>
<reference evidence="8 9" key="1">
    <citation type="submission" date="2018-02" db="EMBL/GenBank/DDBJ databases">
        <title>Genomic Encyclopedia of Archaeal and Bacterial Type Strains, Phase II (KMG-II): from individual species to whole genera.</title>
        <authorList>
            <person name="Goeker M."/>
        </authorList>
    </citation>
    <scope>NUCLEOTIDE SEQUENCE [LARGE SCALE GENOMIC DNA]</scope>
    <source>
        <strain evidence="8 9">DSM 29526</strain>
    </source>
</reference>
<keyword evidence="3 4" id="KW-0326">Glycosidase</keyword>
<dbReference type="InterPro" id="IPR013320">
    <property type="entry name" value="ConA-like_dom_sf"/>
</dbReference>
<dbReference type="Pfam" id="PF08244">
    <property type="entry name" value="Glyco_hydro_32C"/>
    <property type="match status" value="1"/>
</dbReference>
<accession>A0A2S6I1W6</accession>
<feature type="chain" id="PRO_5015411667" evidence="5">
    <location>
        <begin position="25"/>
        <end position="535"/>
    </location>
</feature>
<dbReference type="PANTHER" id="PTHR42800">
    <property type="entry name" value="EXOINULINASE INUD (AFU_ORTHOLOGUE AFUA_5G00480)"/>
    <property type="match status" value="1"/>
</dbReference>
<keyword evidence="5" id="KW-0732">Signal</keyword>
<keyword evidence="2 4" id="KW-0378">Hydrolase</keyword>